<accession>A0A1Y2FBX1</accession>
<dbReference type="Proteomes" id="UP000193920">
    <property type="component" value="Unassembled WGS sequence"/>
</dbReference>
<evidence type="ECO:0000313" key="2">
    <source>
        <dbReference type="EMBL" id="ORY81117.1"/>
    </source>
</evidence>
<comment type="caution">
    <text evidence="2">The sequence shown here is derived from an EMBL/GenBank/DDBJ whole genome shotgun (WGS) entry which is preliminary data.</text>
</comment>
<proteinExistence type="predicted"/>
<feature type="transmembrane region" description="Helical" evidence="1">
    <location>
        <begin position="25"/>
        <end position="45"/>
    </location>
</feature>
<dbReference type="EMBL" id="MCOG01000011">
    <property type="protein sequence ID" value="ORY81117.1"/>
    <property type="molecule type" value="Genomic_DNA"/>
</dbReference>
<reference evidence="2 3" key="1">
    <citation type="submission" date="2016-08" db="EMBL/GenBank/DDBJ databases">
        <title>A Parts List for Fungal Cellulosomes Revealed by Comparative Genomics.</title>
        <authorList>
            <consortium name="DOE Joint Genome Institute"/>
            <person name="Haitjema C.H."/>
            <person name="Gilmore S.P."/>
            <person name="Henske J.K."/>
            <person name="Solomon K.V."/>
            <person name="De Groot R."/>
            <person name="Kuo A."/>
            <person name="Mondo S.J."/>
            <person name="Salamov A.A."/>
            <person name="Labutti K."/>
            <person name="Zhao Z."/>
            <person name="Chiniquy J."/>
            <person name="Barry K."/>
            <person name="Brewer H.M."/>
            <person name="Purvine S.O."/>
            <person name="Wright A.T."/>
            <person name="Boxma B."/>
            <person name="Van Alen T."/>
            <person name="Hackstein J.H."/>
            <person name="Baker S.E."/>
            <person name="Grigoriev I.V."/>
            <person name="O'Malley M.A."/>
        </authorList>
    </citation>
    <scope>NUCLEOTIDE SEQUENCE [LARGE SCALE GENOMIC DNA]</scope>
    <source>
        <strain evidence="2 3">G1</strain>
    </source>
</reference>
<dbReference type="AlphaFoldDB" id="A0A1Y2FBX1"/>
<evidence type="ECO:0000313" key="3">
    <source>
        <dbReference type="Proteomes" id="UP000193920"/>
    </source>
</evidence>
<dbReference type="OrthoDB" id="8918678at2759"/>
<keyword evidence="1" id="KW-1133">Transmembrane helix</keyword>
<evidence type="ECO:0000256" key="1">
    <source>
        <dbReference type="SAM" id="Phobius"/>
    </source>
</evidence>
<dbReference type="STRING" id="1754190.A0A1Y2FBX1"/>
<organism evidence="2 3">
    <name type="scientific">Neocallimastix californiae</name>
    <dbReference type="NCBI Taxonomy" id="1754190"/>
    <lineage>
        <taxon>Eukaryota</taxon>
        <taxon>Fungi</taxon>
        <taxon>Fungi incertae sedis</taxon>
        <taxon>Chytridiomycota</taxon>
        <taxon>Chytridiomycota incertae sedis</taxon>
        <taxon>Neocallimastigomycetes</taxon>
        <taxon>Neocallimastigales</taxon>
        <taxon>Neocallimastigaceae</taxon>
        <taxon>Neocallimastix</taxon>
    </lineage>
</organism>
<name>A0A1Y2FBX1_9FUNG</name>
<keyword evidence="3" id="KW-1185">Reference proteome</keyword>
<gene>
    <name evidence="2" type="ORF">LY90DRAFT_664331</name>
</gene>
<keyword evidence="1" id="KW-0812">Transmembrane</keyword>
<keyword evidence="1" id="KW-0472">Membrane</keyword>
<sequence length="196" mass="22075">MNQNLTNSTASETNLNIEEKNNKGLPMFPIILVTVVIAGIAFFIIRKRKNEKEKQEIFENITFNDNGGLFNPTYPNPNYQEYAAAFSSPPKQDYNNTNYQEATYSQGYAEPTVQAKTYDSNTQTQTYDSNAQVQTYDPNAQGYYQQQTYDPNAQVGFNVPQPVMNDQQFINPSQPMNNAVGSAGYVAAITNDKPQY</sequence>
<protein>
    <submittedName>
        <fullName evidence="2">Uncharacterized protein</fullName>
    </submittedName>
</protein>